<evidence type="ECO:0000256" key="1">
    <source>
        <dbReference type="SAM" id="Coils"/>
    </source>
</evidence>
<dbReference type="Pfam" id="PF19993">
    <property type="entry name" value="DO-GTPase2"/>
    <property type="match status" value="1"/>
</dbReference>
<gene>
    <name evidence="3" type="ORF">GCM10010226_65580</name>
</gene>
<dbReference type="InterPro" id="IPR027417">
    <property type="entry name" value="P-loop_NTPase"/>
</dbReference>
<name>A0A918HLQ5_9ACTN</name>
<dbReference type="InterPro" id="IPR045528">
    <property type="entry name" value="DO-GTPase2"/>
</dbReference>
<reference evidence="3" key="2">
    <citation type="submission" date="2020-09" db="EMBL/GenBank/DDBJ databases">
        <authorList>
            <person name="Sun Q."/>
            <person name="Ohkuma M."/>
        </authorList>
    </citation>
    <scope>NUCLEOTIDE SEQUENCE</scope>
    <source>
        <strain evidence="3">JCM 4125</strain>
    </source>
</reference>
<organism evidence="3 4">
    <name type="scientific">Streptomyces phaeofaciens</name>
    <dbReference type="NCBI Taxonomy" id="68254"/>
    <lineage>
        <taxon>Bacteria</taxon>
        <taxon>Bacillati</taxon>
        <taxon>Actinomycetota</taxon>
        <taxon>Actinomycetes</taxon>
        <taxon>Kitasatosporales</taxon>
        <taxon>Streptomycetaceae</taxon>
        <taxon>Streptomyces</taxon>
    </lineage>
</organism>
<dbReference type="CDD" id="cd00882">
    <property type="entry name" value="Ras_like_GTPase"/>
    <property type="match status" value="1"/>
</dbReference>
<proteinExistence type="predicted"/>
<reference evidence="3" key="1">
    <citation type="journal article" date="2014" name="Int. J. Syst. Evol. Microbiol.">
        <title>Complete genome sequence of Corynebacterium casei LMG S-19264T (=DSM 44701T), isolated from a smear-ripened cheese.</title>
        <authorList>
            <consortium name="US DOE Joint Genome Institute (JGI-PGF)"/>
            <person name="Walter F."/>
            <person name="Albersmeier A."/>
            <person name="Kalinowski J."/>
            <person name="Ruckert C."/>
        </authorList>
    </citation>
    <scope>NUCLEOTIDE SEQUENCE</scope>
    <source>
        <strain evidence="3">JCM 4125</strain>
    </source>
</reference>
<evidence type="ECO:0000259" key="2">
    <source>
        <dbReference type="Pfam" id="PF19993"/>
    </source>
</evidence>
<keyword evidence="4" id="KW-1185">Reference proteome</keyword>
<dbReference type="Gene3D" id="3.40.50.300">
    <property type="entry name" value="P-loop containing nucleotide triphosphate hydrolases"/>
    <property type="match status" value="1"/>
</dbReference>
<accession>A0A918HLQ5</accession>
<feature type="coiled-coil region" evidence="1">
    <location>
        <begin position="219"/>
        <end position="270"/>
    </location>
</feature>
<protein>
    <recommendedName>
        <fullName evidence="2">Double-GTPase 2 domain-containing protein</fullName>
    </recommendedName>
</protein>
<keyword evidence="1" id="KW-0175">Coiled coil</keyword>
<dbReference type="Proteomes" id="UP000646776">
    <property type="component" value="Unassembled WGS sequence"/>
</dbReference>
<dbReference type="SUPFAM" id="SSF52540">
    <property type="entry name" value="P-loop containing nucleoside triphosphate hydrolases"/>
    <property type="match status" value="1"/>
</dbReference>
<dbReference type="RefSeq" id="WP_189715816.1">
    <property type="nucleotide sequence ID" value="NZ_BMSA01000023.1"/>
</dbReference>
<dbReference type="EMBL" id="BMSA01000023">
    <property type="protein sequence ID" value="GGT78165.1"/>
    <property type="molecule type" value="Genomic_DNA"/>
</dbReference>
<comment type="caution">
    <text evidence="3">The sequence shown here is derived from an EMBL/GenBank/DDBJ whole genome shotgun (WGS) entry which is preliminary data.</text>
</comment>
<evidence type="ECO:0000313" key="4">
    <source>
        <dbReference type="Proteomes" id="UP000646776"/>
    </source>
</evidence>
<sequence>MNIVMLGHSNAGKTTYIAMMYALMRKGYGGFKVRAEDGALDRELRAAADAVRQGSYPPPSSRREQHVFRLSHGRRTVAGFTWTDYRGGALSSRTDDEETARVLAELTGADGIVVFVDAHHLAHDDRGGREVRRLTVLLQRAMEGRTSRIPVVLAYTKADLLTSTDAWARATAPLDLLQQSLDGASMVRAATVALSCGPQPAGVQVPVLWCLAQHLSIRVEDLEHELAVSRRLAEEAKNKAGLWNSLVSTLDGVESEYRKWQRHEQAAKEEAAQLAPLKRPAKRLLAALDKAREQTAPPVPAGR</sequence>
<dbReference type="AlphaFoldDB" id="A0A918HLQ5"/>
<evidence type="ECO:0000313" key="3">
    <source>
        <dbReference type="EMBL" id="GGT78165.1"/>
    </source>
</evidence>
<feature type="domain" description="Double-GTPase 2" evidence="2">
    <location>
        <begin position="5"/>
        <end position="165"/>
    </location>
</feature>